<keyword evidence="2" id="KW-0433">Leucine-rich repeat</keyword>
<evidence type="ECO:0000313" key="13">
    <source>
        <dbReference type="EMBL" id="CAL4148213.1"/>
    </source>
</evidence>
<evidence type="ECO:0000256" key="11">
    <source>
        <dbReference type="SAM" id="Phobius"/>
    </source>
</evidence>
<feature type="region of interest" description="Disordered" evidence="10">
    <location>
        <begin position="550"/>
        <end position="618"/>
    </location>
</feature>
<keyword evidence="7 11" id="KW-0472">Membrane</keyword>
<keyword evidence="4" id="KW-0732">Signal</keyword>
<dbReference type="InterPro" id="IPR003599">
    <property type="entry name" value="Ig_sub"/>
</dbReference>
<dbReference type="Proteomes" id="UP001497623">
    <property type="component" value="Unassembled WGS sequence"/>
</dbReference>
<dbReference type="Gene3D" id="3.80.10.10">
    <property type="entry name" value="Ribonuclease Inhibitor"/>
    <property type="match status" value="2"/>
</dbReference>
<dbReference type="Gene3D" id="2.60.40.10">
    <property type="entry name" value="Immunoglobulins"/>
    <property type="match status" value="1"/>
</dbReference>
<accession>A0AAV2RYL8</accession>
<keyword evidence="5" id="KW-0677">Repeat</keyword>
<keyword evidence="6 11" id="KW-1133">Transmembrane helix</keyword>
<dbReference type="PANTHER" id="PTHR24369">
    <property type="entry name" value="ANTIGEN BSP, PUTATIVE-RELATED"/>
    <property type="match status" value="1"/>
</dbReference>
<dbReference type="SMART" id="SM00409">
    <property type="entry name" value="IG"/>
    <property type="match status" value="1"/>
</dbReference>
<dbReference type="InterPro" id="IPR003598">
    <property type="entry name" value="Ig_sub2"/>
</dbReference>
<comment type="subcellular location">
    <subcellularLocation>
        <location evidence="1">Membrane</location>
        <topology evidence="1">Single-pass membrane protein</topology>
    </subcellularLocation>
</comment>
<keyword evidence="3 11" id="KW-0812">Transmembrane</keyword>
<dbReference type="SMART" id="SM00408">
    <property type="entry name" value="IGc2"/>
    <property type="match status" value="1"/>
</dbReference>
<name>A0AAV2RYL8_MEGNR</name>
<dbReference type="SMART" id="SM00369">
    <property type="entry name" value="LRR_TYP"/>
    <property type="match status" value="6"/>
</dbReference>
<gene>
    <name evidence="13" type="ORF">MNOR_LOCUS30202</name>
</gene>
<dbReference type="InterPro" id="IPR000483">
    <property type="entry name" value="Cys-rich_flank_reg_C"/>
</dbReference>
<feature type="domain" description="Ig-like" evidence="12">
    <location>
        <begin position="284"/>
        <end position="386"/>
    </location>
</feature>
<keyword evidence="14" id="KW-1185">Reference proteome</keyword>
<feature type="compositionally biased region" description="Basic and acidic residues" evidence="10">
    <location>
        <begin position="608"/>
        <end position="618"/>
    </location>
</feature>
<dbReference type="InterPro" id="IPR050541">
    <property type="entry name" value="LRR_TM_domain-containing"/>
</dbReference>
<comment type="caution">
    <text evidence="13">The sequence shown here is derived from an EMBL/GenBank/DDBJ whole genome shotgun (WGS) entry which is preliminary data.</text>
</comment>
<dbReference type="Pfam" id="PF13855">
    <property type="entry name" value="LRR_8"/>
    <property type="match status" value="1"/>
</dbReference>
<dbReference type="SUPFAM" id="SSF48726">
    <property type="entry name" value="Immunoglobulin"/>
    <property type="match status" value="1"/>
</dbReference>
<protein>
    <recommendedName>
        <fullName evidence="12">Ig-like domain-containing protein</fullName>
    </recommendedName>
</protein>
<evidence type="ECO:0000256" key="10">
    <source>
        <dbReference type="SAM" id="MobiDB-lite"/>
    </source>
</evidence>
<dbReference type="InterPro" id="IPR001611">
    <property type="entry name" value="Leu-rich_rpt"/>
</dbReference>
<dbReference type="PANTHER" id="PTHR24369:SF210">
    <property type="entry name" value="CHAOPTIN-RELATED"/>
    <property type="match status" value="1"/>
</dbReference>
<dbReference type="InterPro" id="IPR013098">
    <property type="entry name" value="Ig_I-set"/>
</dbReference>
<dbReference type="EMBL" id="CAXKWB010036441">
    <property type="protein sequence ID" value="CAL4148213.1"/>
    <property type="molecule type" value="Genomic_DNA"/>
</dbReference>
<dbReference type="PROSITE" id="PS50835">
    <property type="entry name" value="IG_LIKE"/>
    <property type="match status" value="1"/>
</dbReference>
<dbReference type="GO" id="GO:0005886">
    <property type="term" value="C:plasma membrane"/>
    <property type="evidence" value="ECO:0007669"/>
    <property type="project" value="TreeGrafter"/>
</dbReference>
<keyword evidence="8" id="KW-1015">Disulfide bond</keyword>
<evidence type="ECO:0000313" key="14">
    <source>
        <dbReference type="Proteomes" id="UP001497623"/>
    </source>
</evidence>
<evidence type="ECO:0000256" key="9">
    <source>
        <dbReference type="ARBA" id="ARBA00023180"/>
    </source>
</evidence>
<dbReference type="Pfam" id="PF07679">
    <property type="entry name" value="I-set"/>
    <property type="match status" value="1"/>
</dbReference>
<evidence type="ECO:0000256" key="4">
    <source>
        <dbReference type="ARBA" id="ARBA00022729"/>
    </source>
</evidence>
<evidence type="ECO:0000256" key="3">
    <source>
        <dbReference type="ARBA" id="ARBA00022692"/>
    </source>
</evidence>
<feature type="non-terminal residue" evidence="13">
    <location>
        <position position="656"/>
    </location>
</feature>
<dbReference type="InterPro" id="IPR003591">
    <property type="entry name" value="Leu-rich_rpt_typical-subtyp"/>
</dbReference>
<organism evidence="13 14">
    <name type="scientific">Meganyctiphanes norvegica</name>
    <name type="common">Northern krill</name>
    <name type="synonym">Thysanopoda norvegica</name>
    <dbReference type="NCBI Taxonomy" id="48144"/>
    <lineage>
        <taxon>Eukaryota</taxon>
        <taxon>Metazoa</taxon>
        <taxon>Ecdysozoa</taxon>
        <taxon>Arthropoda</taxon>
        <taxon>Crustacea</taxon>
        <taxon>Multicrustacea</taxon>
        <taxon>Malacostraca</taxon>
        <taxon>Eumalacostraca</taxon>
        <taxon>Eucarida</taxon>
        <taxon>Euphausiacea</taxon>
        <taxon>Euphausiidae</taxon>
        <taxon>Meganyctiphanes</taxon>
    </lineage>
</organism>
<dbReference type="SUPFAM" id="SSF52058">
    <property type="entry name" value="L domain-like"/>
    <property type="match status" value="1"/>
</dbReference>
<proteinExistence type="predicted"/>
<feature type="transmembrane region" description="Helical" evidence="11">
    <location>
        <begin position="400"/>
        <end position="425"/>
    </location>
</feature>
<dbReference type="CDD" id="cd00096">
    <property type="entry name" value="Ig"/>
    <property type="match status" value="1"/>
</dbReference>
<feature type="transmembrane region" description="Helical" evidence="11">
    <location>
        <begin position="21"/>
        <end position="43"/>
    </location>
</feature>
<feature type="compositionally biased region" description="Basic and acidic residues" evidence="10">
    <location>
        <begin position="561"/>
        <end position="570"/>
    </location>
</feature>
<dbReference type="InterPro" id="IPR007110">
    <property type="entry name" value="Ig-like_dom"/>
</dbReference>
<evidence type="ECO:0000256" key="2">
    <source>
        <dbReference type="ARBA" id="ARBA00022614"/>
    </source>
</evidence>
<sequence length="656" mass="73541">MEACTRRGCSRGPRSSRGTTVLCLWIGLYLWAWYGVVVTAGGGGGCPKVCECKWKDGKETVSCLEAGFIDVPRGLDPSTQVLDLRRNNLQIVPKDSFLERGLVNLQKIWLRGCNIKRIERGAFRKLTNLVELDLTDNNLNVIPIDVLKDVPGLRVLLLAHNSISTVPAGAFKKTSELVRIDLSHNRIQAMKERAFDSLSRLKVLTLSTNLLQTVMPGLLLPLTSLQGLHLDVNPWHCDCHLRSLRRWMVERNVASTVPPVCSSPLRLKNRSWDSLALDEFVCVPQVTAVARRVLVHKGDDVSLACRVDTDTDASVTWLLGDRMLRNGTSFSETERYRVSELVSPNHFERFSNLTIEGAAAHDAGIYRCIAENKAGRGETNLTLKVTAQVKEVPLVGLEKVFMTGGLLSGLAVFLCVMLVIAALLYRRRRRLRRHRGKLNVLTSSGPSRVFSSLADHSSPKVSDYHIVPTSEMDEAASLAPRPEQSWMLRDSSIDDFAPAKDLEKSSIFHQADVIKSRDSLEDRKKTHSRTVAYVEIPKYDIMTSRGDPLMGSSMGAGMRHNYPDLLDHPHPPQQDVQHRSLQSPNPSYCTLPRRAGKKHFGSWQRRGRAGERRSARDSWRTNLQRFSDHIFGEPSLDRALQPRIQHLGSRQRSGRP</sequence>
<feature type="compositionally biased region" description="Polar residues" evidence="10">
    <location>
        <begin position="579"/>
        <end position="588"/>
    </location>
</feature>
<reference evidence="13 14" key="1">
    <citation type="submission" date="2024-05" db="EMBL/GenBank/DDBJ databases">
        <authorList>
            <person name="Wallberg A."/>
        </authorList>
    </citation>
    <scope>NUCLEOTIDE SEQUENCE [LARGE SCALE GENOMIC DNA]</scope>
</reference>
<evidence type="ECO:0000256" key="5">
    <source>
        <dbReference type="ARBA" id="ARBA00022737"/>
    </source>
</evidence>
<dbReference type="InterPro" id="IPR036179">
    <property type="entry name" value="Ig-like_dom_sf"/>
</dbReference>
<evidence type="ECO:0000256" key="1">
    <source>
        <dbReference type="ARBA" id="ARBA00004167"/>
    </source>
</evidence>
<evidence type="ECO:0000256" key="8">
    <source>
        <dbReference type="ARBA" id="ARBA00023157"/>
    </source>
</evidence>
<evidence type="ECO:0000259" key="12">
    <source>
        <dbReference type="PROSITE" id="PS50835"/>
    </source>
</evidence>
<dbReference type="FunFam" id="3.80.10.10:FF:000082">
    <property type="entry name" value="Leucine-rich repeat-containing 24"/>
    <property type="match status" value="1"/>
</dbReference>
<dbReference type="InterPro" id="IPR013783">
    <property type="entry name" value="Ig-like_fold"/>
</dbReference>
<evidence type="ECO:0000256" key="6">
    <source>
        <dbReference type="ARBA" id="ARBA00022989"/>
    </source>
</evidence>
<dbReference type="InterPro" id="IPR032675">
    <property type="entry name" value="LRR_dom_sf"/>
</dbReference>
<dbReference type="AlphaFoldDB" id="A0AAV2RYL8"/>
<keyword evidence="9" id="KW-0325">Glycoprotein</keyword>
<evidence type="ECO:0000256" key="7">
    <source>
        <dbReference type="ARBA" id="ARBA00023136"/>
    </source>
</evidence>
<dbReference type="SMART" id="SM00082">
    <property type="entry name" value="LRRCT"/>
    <property type="match status" value="1"/>
</dbReference>